<dbReference type="EMBL" id="CP019893">
    <property type="protein sequence ID" value="ARS91775.1"/>
    <property type="molecule type" value="Genomic_DNA"/>
</dbReference>
<dbReference type="SUPFAM" id="SSF46785">
    <property type="entry name" value="Winged helix' DNA-binding domain"/>
    <property type="match status" value="1"/>
</dbReference>
<dbReference type="InterPro" id="IPR005149">
    <property type="entry name" value="Tscrpt_reg_PadR_N"/>
</dbReference>
<gene>
    <name evidence="2" type="ORF">B1756_09515</name>
</gene>
<organism evidence="2 3">
    <name type="scientific">Natrarchaeobaculum aegyptiacum</name>
    <dbReference type="NCBI Taxonomy" id="745377"/>
    <lineage>
        <taxon>Archaea</taxon>
        <taxon>Methanobacteriati</taxon>
        <taxon>Methanobacteriota</taxon>
        <taxon>Stenosarchaea group</taxon>
        <taxon>Halobacteria</taxon>
        <taxon>Halobacteriales</taxon>
        <taxon>Natrialbaceae</taxon>
        <taxon>Natrarchaeobaculum</taxon>
    </lineage>
</organism>
<evidence type="ECO:0000313" key="2">
    <source>
        <dbReference type="EMBL" id="ARS91775.1"/>
    </source>
</evidence>
<dbReference type="AlphaFoldDB" id="A0A2Z2HZ84"/>
<sequence length="124" mass="13885">MADGGVDWIDLTGFQRDILEAISRLERDGEKCHGLGIRDVLERQYEEVHHGRLYPNLDRLVNCGFVEKRVLDKRTNEYTLTDEGRAVLRERVEALAEACDLAVAATDGTGEASIADHSASEDER</sequence>
<proteinExistence type="predicted"/>
<name>A0A2Z2HZ84_9EURY</name>
<keyword evidence="3" id="KW-1185">Reference proteome</keyword>
<evidence type="ECO:0000313" key="3">
    <source>
        <dbReference type="Proteomes" id="UP000250088"/>
    </source>
</evidence>
<dbReference type="KEGG" id="naj:B1756_09515"/>
<dbReference type="Proteomes" id="UP000250088">
    <property type="component" value="Chromosome"/>
</dbReference>
<evidence type="ECO:0000259" key="1">
    <source>
        <dbReference type="Pfam" id="PF03551"/>
    </source>
</evidence>
<reference evidence="3" key="1">
    <citation type="submission" date="2017-02" db="EMBL/GenBank/DDBJ databases">
        <title>Natronthermophilus aegyptiacus gen. nov.,sp. nov., an aerobic, extremely halophilic alkalithermophilic archaeon isolated from the athalassohaline Wadi An Natrun, Egypt.</title>
        <authorList>
            <person name="Zhao B."/>
        </authorList>
    </citation>
    <scope>NUCLEOTIDE SEQUENCE [LARGE SCALE GENOMIC DNA]</scope>
    <source>
        <strain evidence="3">JW/NM-HA 15</strain>
    </source>
</reference>
<accession>A0A2Z2HZ84</accession>
<feature type="domain" description="Transcription regulator PadR N-terminal" evidence="1">
    <location>
        <begin position="30"/>
        <end position="90"/>
    </location>
</feature>
<dbReference type="Pfam" id="PF03551">
    <property type="entry name" value="PadR"/>
    <property type="match status" value="1"/>
</dbReference>
<dbReference type="InterPro" id="IPR036388">
    <property type="entry name" value="WH-like_DNA-bd_sf"/>
</dbReference>
<protein>
    <submittedName>
        <fullName evidence="2">PadR family transcriptional regulator</fullName>
    </submittedName>
</protein>
<dbReference type="Gene3D" id="1.10.10.10">
    <property type="entry name" value="Winged helix-like DNA-binding domain superfamily/Winged helix DNA-binding domain"/>
    <property type="match status" value="1"/>
</dbReference>
<dbReference type="InterPro" id="IPR036390">
    <property type="entry name" value="WH_DNA-bd_sf"/>
</dbReference>